<proteinExistence type="predicted"/>
<dbReference type="WBParaSite" id="SMUV_0001109301-mRNA-1">
    <property type="protein sequence ID" value="SMUV_0001109301-mRNA-1"/>
    <property type="gene ID" value="SMUV_0001109301"/>
</dbReference>
<accession>A0A0N5B1D0</accession>
<evidence type="ECO:0000313" key="1">
    <source>
        <dbReference type="Proteomes" id="UP000046393"/>
    </source>
</evidence>
<dbReference type="Proteomes" id="UP000046393">
    <property type="component" value="Unplaced"/>
</dbReference>
<dbReference type="AlphaFoldDB" id="A0A0N5B1D0"/>
<protein>
    <submittedName>
        <fullName evidence="2">Ig-like domain-containing protein</fullName>
    </submittedName>
</protein>
<keyword evidence="1" id="KW-1185">Reference proteome</keyword>
<evidence type="ECO:0000313" key="2">
    <source>
        <dbReference type="WBParaSite" id="SMUV_0001109301-mRNA-1"/>
    </source>
</evidence>
<name>A0A0N5B1D0_9BILA</name>
<sequence length="169" mass="19293">IKNSVNSQTSSESYQKIKKDEEDGTTWWRKCCSKGIYLTDVCVPGRCSNSTAQLCCAQKLLQARYRCCNNETQDVNRPTDSFSRCCYENFVDSNDLCCPHSEARNYWMSNAELCLPNVSVNLTDVVLKARISDNEEVVVRLSEDRSWDYKCTYGTNVMQFIYLPGPATD</sequence>
<organism evidence="1 2">
    <name type="scientific">Syphacia muris</name>
    <dbReference type="NCBI Taxonomy" id="451379"/>
    <lineage>
        <taxon>Eukaryota</taxon>
        <taxon>Metazoa</taxon>
        <taxon>Ecdysozoa</taxon>
        <taxon>Nematoda</taxon>
        <taxon>Chromadorea</taxon>
        <taxon>Rhabditida</taxon>
        <taxon>Spirurina</taxon>
        <taxon>Oxyuridomorpha</taxon>
        <taxon>Oxyuroidea</taxon>
        <taxon>Oxyuridae</taxon>
        <taxon>Syphacia</taxon>
    </lineage>
</organism>
<dbReference type="STRING" id="451379.A0A0N5B1D0"/>
<reference evidence="2" key="1">
    <citation type="submission" date="2017-02" db="UniProtKB">
        <authorList>
            <consortium name="WormBaseParasite"/>
        </authorList>
    </citation>
    <scope>IDENTIFICATION</scope>
</reference>